<dbReference type="EMBL" id="JAMZMK010008401">
    <property type="protein sequence ID" value="KAI7740582.1"/>
    <property type="molecule type" value="Genomic_DNA"/>
</dbReference>
<reference evidence="1" key="1">
    <citation type="submission" date="2022-06" db="EMBL/GenBank/DDBJ databases">
        <title>Uncovering the hologenomic basis of an extraordinary plant invasion.</title>
        <authorList>
            <person name="Bieker V.C."/>
            <person name="Martin M.D."/>
            <person name="Gilbert T."/>
            <person name="Hodgins K."/>
            <person name="Battlay P."/>
            <person name="Petersen B."/>
            <person name="Wilson J."/>
        </authorList>
    </citation>
    <scope>NUCLEOTIDE SEQUENCE</scope>
    <source>
        <strain evidence="1">AA19_3_7</strain>
        <tissue evidence="1">Leaf</tissue>
    </source>
</reference>
<sequence length="81" mass="8870">CLLPLAGVGGPSIIIQVDLRPQPSFTLPLPSRHTPPPSHHHDRTTATISWLQRCQTTIVTPTMLRQQLLPALEVVVYKAAS</sequence>
<dbReference type="AlphaFoldDB" id="A0AAD5CEN5"/>
<name>A0AAD5CEN5_AMBAR</name>
<accession>A0AAD5CEN5</accession>
<protein>
    <submittedName>
        <fullName evidence="1">Uncharacterized protein</fullName>
    </submittedName>
</protein>
<gene>
    <name evidence="1" type="ORF">M8C21_033288</name>
</gene>
<keyword evidence="2" id="KW-1185">Reference proteome</keyword>
<organism evidence="1 2">
    <name type="scientific">Ambrosia artemisiifolia</name>
    <name type="common">Common ragweed</name>
    <dbReference type="NCBI Taxonomy" id="4212"/>
    <lineage>
        <taxon>Eukaryota</taxon>
        <taxon>Viridiplantae</taxon>
        <taxon>Streptophyta</taxon>
        <taxon>Embryophyta</taxon>
        <taxon>Tracheophyta</taxon>
        <taxon>Spermatophyta</taxon>
        <taxon>Magnoliopsida</taxon>
        <taxon>eudicotyledons</taxon>
        <taxon>Gunneridae</taxon>
        <taxon>Pentapetalae</taxon>
        <taxon>asterids</taxon>
        <taxon>campanulids</taxon>
        <taxon>Asterales</taxon>
        <taxon>Asteraceae</taxon>
        <taxon>Asteroideae</taxon>
        <taxon>Heliantheae alliance</taxon>
        <taxon>Heliantheae</taxon>
        <taxon>Ambrosia</taxon>
    </lineage>
</organism>
<proteinExistence type="predicted"/>
<comment type="caution">
    <text evidence="1">The sequence shown here is derived from an EMBL/GenBank/DDBJ whole genome shotgun (WGS) entry which is preliminary data.</text>
</comment>
<evidence type="ECO:0000313" key="2">
    <source>
        <dbReference type="Proteomes" id="UP001206925"/>
    </source>
</evidence>
<feature type="non-terminal residue" evidence="1">
    <location>
        <position position="81"/>
    </location>
</feature>
<evidence type="ECO:0000313" key="1">
    <source>
        <dbReference type="EMBL" id="KAI7740582.1"/>
    </source>
</evidence>
<dbReference type="Proteomes" id="UP001206925">
    <property type="component" value="Unassembled WGS sequence"/>
</dbReference>